<evidence type="ECO:0000313" key="5">
    <source>
        <dbReference type="Proteomes" id="UP000238220"/>
    </source>
</evidence>
<comment type="caution">
    <text evidence="4">The sequence shown here is derived from an EMBL/GenBank/DDBJ whole genome shotgun (WGS) entry which is preliminary data.</text>
</comment>
<evidence type="ECO:0000256" key="1">
    <source>
        <dbReference type="ARBA" id="ARBA00023125"/>
    </source>
</evidence>
<dbReference type="AlphaFoldDB" id="A0A2S5TKD5"/>
<dbReference type="Gene3D" id="1.10.443.10">
    <property type="entry name" value="Intergrase catalytic core"/>
    <property type="match status" value="1"/>
</dbReference>
<evidence type="ECO:0000313" key="4">
    <source>
        <dbReference type="EMBL" id="PPE75434.1"/>
    </source>
</evidence>
<dbReference type="OrthoDB" id="6173494at2"/>
<dbReference type="InterPro" id="IPR013762">
    <property type="entry name" value="Integrase-like_cat_sf"/>
</dbReference>
<sequence>MGMGRKRTKDKDMPARVYFSRGFWFYVTSEGKWIKLGKEKPEALRAYAELLSGDGRVRMREIFLRYARDILPTKAPSTRKTQERRLEVLTQVFGALSPDQISSGEVAQYLDESPAKVQANRDIALLSHVFTKAVRWRLAKANPCLGVERNAEAPRDRYVTHEEYLAVFEAGSPVIQAMMALAYVTGQRESDLLKLRRAQLTSEGIHFRQGKTGKRLVVSWSSALRTAVDLAGQLPAEGVGSLFVICRRDGQPYSADGFQTLWQRHQIECLKQGLIAERFTFHDLRAKAGSDAKDGRLLGHIDARTLNRVYRRAPEKVAPTS</sequence>
<dbReference type="InterPro" id="IPR010998">
    <property type="entry name" value="Integrase_recombinase_N"/>
</dbReference>
<dbReference type="GO" id="GO:0003677">
    <property type="term" value="F:DNA binding"/>
    <property type="evidence" value="ECO:0007669"/>
    <property type="project" value="UniProtKB-KW"/>
</dbReference>
<protein>
    <submittedName>
        <fullName evidence="4">Integrase</fullName>
    </submittedName>
</protein>
<keyword evidence="5" id="KW-1185">Reference proteome</keyword>
<feature type="domain" description="Tyr recombinase" evidence="3">
    <location>
        <begin position="154"/>
        <end position="321"/>
    </location>
</feature>
<name>A0A2S5TKD5_9GAMM</name>
<evidence type="ECO:0000256" key="2">
    <source>
        <dbReference type="ARBA" id="ARBA00023172"/>
    </source>
</evidence>
<accession>A0A2S5TKD5</accession>
<organism evidence="4 5">
    <name type="scientific">Solimonas fluminis</name>
    <dbReference type="NCBI Taxonomy" id="2086571"/>
    <lineage>
        <taxon>Bacteria</taxon>
        <taxon>Pseudomonadati</taxon>
        <taxon>Pseudomonadota</taxon>
        <taxon>Gammaproteobacteria</taxon>
        <taxon>Nevskiales</taxon>
        <taxon>Nevskiaceae</taxon>
        <taxon>Solimonas</taxon>
    </lineage>
</organism>
<dbReference type="SUPFAM" id="SSF56349">
    <property type="entry name" value="DNA breaking-rejoining enzymes"/>
    <property type="match status" value="1"/>
</dbReference>
<dbReference type="EMBL" id="PSNW01000001">
    <property type="protein sequence ID" value="PPE75434.1"/>
    <property type="molecule type" value="Genomic_DNA"/>
</dbReference>
<dbReference type="Pfam" id="PF00589">
    <property type="entry name" value="Phage_integrase"/>
    <property type="match status" value="1"/>
</dbReference>
<dbReference type="GO" id="GO:0015074">
    <property type="term" value="P:DNA integration"/>
    <property type="evidence" value="ECO:0007669"/>
    <property type="project" value="InterPro"/>
</dbReference>
<dbReference type="Gene3D" id="1.10.150.130">
    <property type="match status" value="1"/>
</dbReference>
<evidence type="ECO:0000259" key="3">
    <source>
        <dbReference type="PROSITE" id="PS51898"/>
    </source>
</evidence>
<proteinExistence type="predicted"/>
<dbReference type="InterPro" id="IPR011010">
    <property type="entry name" value="DNA_brk_join_enz"/>
</dbReference>
<dbReference type="GO" id="GO:0006310">
    <property type="term" value="P:DNA recombination"/>
    <property type="evidence" value="ECO:0007669"/>
    <property type="project" value="UniProtKB-KW"/>
</dbReference>
<keyword evidence="1" id="KW-0238">DNA-binding</keyword>
<dbReference type="Proteomes" id="UP000238220">
    <property type="component" value="Unassembled WGS sequence"/>
</dbReference>
<gene>
    <name evidence="4" type="ORF">C3942_00635</name>
</gene>
<keyword evidence="2" id="KW-0233">DNA recombination</keyword>
<dbReference type="PROSITE" id="PS51898">
    <property type="entry name" value="TYR_RECOMBINASE"/>
    <property type="match status" value="1"/>
</dbReference>
<dbReference type="InterPro" id="IPR002104">
    <property type="entry name" value="Integrase_catalytic"/>
</dbReference>
<reference evidence="4 5" key="1">
    <citation type="submission" date="2018-02" db="EMBL/GenBank/DDBJ databases">
        <title>Genome sequencing of Solimonas sp. HR-BB.</title>
        <authorList>
            <person name="Lee Y."/>
            <person name="Jeon C.O."/>
        </authorList>
    </citation>
    <scope>NUCLEOTIDE SEQUENCE [LARGE SCALE GENOMIC DNA]</scope>
    <source>
        <strain evidence="4 5">HR-BB</strain>
    </source>
</reference>